<dbReference type="Pfam" id="PF00196">
    <property type="entry name" value="GerE"/>
    <property type="match status" value="1"/>
</dbReference>
<dbReference type="InterPro" id="IPR016032">
    <property type="entry name" value="Sig_transdc_resp-reg_C-effctor"/>
</dbReference>
<name>A0A853F8R9_9BURK</name>
<dbReference type="PANTHER" id="PTHR43214:SF38">
    <property type="entry name" value="NITRATE_NITRITE RESPONSE REGULATOR PROTEIN NARL"/>
    <property type="match status" value="1"/>
</dbReference>
<dbReference type="SUPFAM" id="SSF46894">
    <property type="entry name" value="C-terminal effector domain of the bipartite response regulators"/>
    <property type="match status" value="1"/>
</dbReference>
<dbReference type="InterPro" id="IPR000014">
    <property type="entry name" value="PAS"/>
</dbReference>
<dbReference type="Proteomes" id="UP000580517">
    <property type="component" value="Unassembled WGS sequence"/>
</dbReference>
<dbReference type="CDD" id="cd06170">
    <property type="entry name" value="LuxR_C_like"/>
    <property type="match status" value="1"/>
</dbReference>
<dbReference type="Gene3D" id="3.30.450.20">
    <property type="entry name" value="PAS domain"/>
    <property type="match status" value="3"/>
</dbReference>
<organism evidence="4 5">
    <name type="scientific">Allopusillimonas soli</name>
    <dbReference type="NCBI Taxonomy" id="659016"/>
    <lineage>
        <taxon>Bacteria</taxon>
        <taxon>Pseudomonadati</taxon>
        <taxon>Pseudomonadota</taxon>
        <taxon>Betaproteobacteria</taxon>
        <taxon>Burkholderiales</taxon>
        <taxon>Alcaligenaceae</taxon>
        <taxon>Allopusillimonas</taxon>
    </lineage>
</organism>
<evidence type="ECO:0000259" key="2">
    <source>
        <dbReference type="PROSITE" id="PS50043"/>
    </source>
</evidence>
<dbReference type="Pfam" id="PF13426">
    <property type="entry name" value="PAS_9"/>
    <property type="match status" value="1"/>
</dbReference>
<dbReference type="RefSeq" id="WP_129968465.1">
    <property type="nucleotide sequence ID" value="NZ_JACCEW010000002.1"/>
</dbReference>
<reference evidence="4 5" key="1">
    <citation type="submission" date="2020-07" db="EMBL/GenBank/DDBJ databases">
        <title>Taxonomic revisions and descriptions of new bacterial species based on genomic comparisons in the high-G+C-content subgroup of the family Alcaligenaceae.</title>
        <authorList>
            <person name="Szabo A."/>
            <person name="Felfoldi T."/>
        </authorList>
    </citation>
    <scope>NUCLEOTIDE SEQUENCE [LARGE SCALE GENOMIC DNA]</scope>
    <source>
        <strain evidence="4 5">DSM 25264</strain>
    </source>
</reference>
<dbReference type="PRINTS" id="PR00038">
    <property type="entry name" value="HTHLUXR"/>
</dbReference>
<dbReference type="SMART" id="SM00091">
    <property type="entry name" value="PAS"/>
    <property type="match status" value="3"/>
</dbReference>
<feature type="domain" description="PAS" evidence="3">
    <location>
        <begin position="139"/>
        <end position="190"/>
    </location>
</feature>
<keyword evidence="5" id="KW-1185">Reference proteome</keyword>
<dbReference type="InterPro" id="IPR035965">
    <property type="entry name" value="PAS-like_dom_sf"/>
</dbReference>
<dbReference type="InterPro" id="IPR039420">
    <property type="entry name" value="WalR-like"/>
</dbReference>
<dbReference type="NCBIfam" id="TIGR00229">
    <property type="entry name" value="sensory_box"/>
    <property type="match status" value="2"/>
</dbReference>
<dbReference type="OrthoDB" id="434992at2"/>
<evidence type="ECO:0000313" key="4">
    <source>
        <dbReference type="EMBL" id="NYT36493.1"/>
    </source>
</evidence>
<dbReference type="PANTHER" id="PTHR43214">
    <property type="entry name" value="TWO-COMPONENT RESPONSE REGULATOR"/>
    <property type="match status" value="1"/>
</dbReference>
<evidence type="ECO:0000259" key="3">
    <source>
        <dbReference type="PROSITE" id="PS50112"/>
    </source>
</evidence>
<sequence>MAKRSSPADNTRNHLEQIIGGLIDGVIFVNPDGKISWANDAALKMHGAESLSDLGGTVQGYCRRHVLRYRNNRKLERSQYPIHRLFEGIEFDSVVVEVSRRKSETCRMLKTRGLTLQNMDDKVVTYVMIMEDLTDQFEAEQRFERTFNANPAPALICRLSDLRYIRVNMGFLDMTGYLQRDLLGRSVYDIDILANAQDKERALAGLHEGTTIPQMESTVPLPDGGSKHVILAGQPLEECEGTCMLFTFIDLDPRKQAEDALRQMEERFSRAFRLAPVPMMLCTLDTLHIMEVNDAFLTATGLTFDDTQERDINQLPIWHDARSLNTLHTRLKAEGSLRNEDIQLYGGDDEVLDCLLSADAVTIQNTPCVLMVIQDITERKHTEGELLAALDAVMQDTSWFSRTVIEKLAQIRRPGSPAAKAEVAELTPREREILGLMCQGASDVQISEQLTLSRNTIRNHVATIYNKIDVHRRSDAIIWGRERGFLGPARPVGSGRRT</sequence>
<evidence type="ECO:0000256" key="1">
    <source>
        <dbReference type="ARBA" id="ARBA00023125"/>
    </source>
</evidence>
<dbReference type="GO" id="GO:0003677">
    <property type="term" value="F:DNA binding"/>
    <property type="evidence" value="ECO:0007669"/>
    <property type="project" value="UniProtKB-KW"/>
</dbReference>
<feature type="domain" description="PAS" evidence="3">
    <location>
        <begin position="11"/>
        <end position="47"/>
    </location>
</feature>
<evidence type="ECO:0000313" key="5">
    <source>
        <dbReference type="Proteomes" id="UP000580517"/>
    </source>
</evidence>
<dbReference type="EMBL" id="JACCEW010000002">
    <property type="protein sequence ID" value="NYT36493.1"/>
    <property type="molecule type" value="Genomic_DNA"/>
</dbReference>
<comment type="caution">
    <text evidence="4">The sequence shown here is derived from an EMBL/GenBank/DDBJ whole genome shotgun (WGS) entry which is preliminary data.</text>
</comment>
<protein>
    <submittedName>
        <fullName evidence="4">Helix-turn-helix transcriptional regulator</fullName>
    </submittedName>
</protein>
<proteinExistence type="predicted"/>
<keyword evidence="1" id="KW-0238">DNA-binding</keyword>
<feature type="domain" description="HTH luxR-type" evidence="2">
    <location>
        <begin position="419"/>
        <end position="484"/>
    </location>
</feature>
<dbReference type="InterPro" id="IPR000792">
    <property type="entry name" value="Tscrpt_reg_LuxR_C"/>
</dbReference>
<dbReference type="Gene3D" id="1.10.10.10">
    <property type="entry name" value="Winged helix-like DNA-binding domain superfamily/Winged helix DNA-binding domain"/>
    <property type="match status" value="1"/>
</dbReference>
<dbReference type="PROSITE" id="PS50043">
    <property type="entry name" value="HTH_LUXR_2"/>
    <property type="match status" value="1"/>
</dbReference>
<dbReference type="GO" id="GO:0006355">
    <property type="term" value="P:regulation of DNA-templated transcription"/>
    <property type="evidence" value="ECO:0007669"/>
    <property type="project" value="InterPro"/>
</dbReference>
<dbReference type="SUPFAM" id="SSF55785">
    <property type="entry name" value="PYP-like sensor domain (PAS domain)"/>
    <property type="match status" value="3"/>
</dbReference>
<gene>
    <name evidence="4" type="ORF">H0A68_06375</name>
</gene>
<dbReference type="InterPro" id="IPR036388">
    <property type="entry name" value="WH-like_DNA-bd_sf"/>
</dbReference>
<dbReference type="Pfam" id="PF13188">
    <property type="entry name" value="PAS_8"/>
    <property type="match status" value="2"/>
</dbReference>
<dbReference type="SMART" id="SM00421">
    <property type="entry name" value="HTH_LUXR"/>
    <property type="match status" value="1"/>
</dbReference>
<dbReference type="AlphaFoldDB" id="A0A853F8R9"/>
<dbReference type="PROSITE" id="PS50112">
    <property type="entry name" value="PAS"/>
    <property type="match status" value="2"/>
</dbReference>
<dbReference type="CDD" id="cd00130">
    <property type="entry name" value="PAS"/>
    <property type="match status" value="1"/>
</dbReference>
<accession>A0A853F8R9</accession>